<evidence type="ECO:0000259" key="1">
    <source>
        <dbReference type="Pfam" id="PF00176"/>
    </source>
</evidence>
<reference evidence="2" key="1">
    <citation type="submission" date="2021-01" db="EMBL/GenBank/DDBJ databases">
        <authorList>
            <person name="Corre E."/>
            <person name="Pelletier E."/>
            <person name="Niang G."/>
            <person name="Scheremetjew M."/>
            <person name="Finn R."/>
            <person name="Kale V."/>
            <person name="Holt S."/>
            <person name="Cochrane G."/>
            <person name="Meng A."/>
            <person name="Brown T."/>
            <person name="Cohen L."/>
        </authorList>
    </citation>
    <scope>NUCLEOTIDE SEQUENCE</scope>
    <source>
        <strain evidence="2">CCMP 769</strain>
    </source>
</reference>
<dbReference type="SUPFAM" id="SSF52540">
    <property type="entry name" value="P-loop containing nucleoside triphosphate hydrolases"/>
    <property type="match status" value="1"/>
</dbReference>
<dbReference type="InterPro" id="IPR000330">
    <property type="entry name" value="SNF2_N"/>
</dbReference>
<dbReference type="InterPro" id="IPR038718">
    <property type="entry name" value="SNF2-like_sf"/>
</dbReference>
<sequence>MGVERDIVKMDDVKIDKVKYLLSQSKIFGHFMGKSLVDEGTGAPRRMTEAEEDAILLEAEASTDEVTRLNEQPANIEGKMRNYQVEGLNFLIGLYERGLNGILADEMGLGKTLQTISLLGFLRLHKKVNGMLFT</sequence>
<dbReference type="InterPro" id="IPR027417">
    <property type="entry name" value="P-loop_NTPase"/>
</dbReference>
<feature type="domain" description="SNF2 N-terminal" evidence="1">
    <location>
        <begin position="83"/>
        <end position="130"/>
    </location>
</feature>
<gene>
    <name evidence="2" type="ORF">RMAR00112_LOCUS33880</name>
</gene>
<dbReference type="PANTHER" id="PTHR10799">
    <property type="entry name" value="SNF2/RAD54 HELICASE FAMILY"/>
    <property type="match status" value="1"/>
</dbReference>
<accession>A0A7S3AAD7</accession>
<name>A0A7S3AAD7_9RHOD</name>
<dbReference type="Pfam" id="PF00176">
    <property type="entry name" value="SNF2-rel_dom"/>
    <property type="match status" value="1"/>
</dbReference>
<dbReference type="GO" id="GO:0005524">
    <property type="term" value="F:ATP binding"/>
    <property type="evidence" value="ECO:0007669"/>
    <property type="project" value="InterPro"/>
</dbReference>
<evidence type="ECO:0000313" key="2">
    <source>
        <dbReference type="EMBL" id="CAE0065808.1"/>
    </source>
</evidence>
<dbReference type="AlphaFoldDB" id="A0A7S3AAD7"/>
<dbReference type="EMBL" id="HBHW01043694">
    <property type="protein sequence ID" value="CAE0065808.1"/>
    <property type="molecule type" value="Transcribed_RNA"/>
</dbReference>
<proteinExistence type="predicted"/>
<dbReference type="Gene3D" id="3.40.50.10810">
    <property type="entry name" value="Tandem AAA-ATPase domain"/>
    <property type="match status" value="1"/>
</dbReference>
<protein>
    <recommendedName>
        <fullName evidence="1">SNF2 N-terminal domain-containing protein</fullName>
    </recommendedName>
</protein>
<organism evidence="2">
    <name type="scientific">Rhodosorus marinus</name>
    <dbReference type="NCBI Taxonomy" id="101924"/>
    <lineage>
        <taxon>Eukaryota</taxon>
        <taxon>Rhodophyta</taxon>
        <taxon>Stylonematophyceae</taxon>
        <taxon>Stylonematales</taxon>
        <taxon>Stylonemataceae</taxon>
        <taxon>Rhodosorus</taxon>
    </lineage>
</organism>